<dbReference type="Proteomes" id="UP000245720">
    <property type="component" value="Unassembled WGS sequence"/>
</dbReference>
<dbReference type="OrthoDB" id="5654at2"/>
<dbReference type="InterPro" id="IPR006450">
    <property type="entry name" value="Phage_HK97_gp6-like"/>
</dbReference>
<reference evidence="1 2" key="1">
    <citation type="submission" date="2018-05" db="EMBL/GenBank/DDBJ databases">
        <title>The Hungate 1000. A catalogue of reference genomes from the rumen microbiome.</title>
        <authorList>
            <person name="Kelly W."/>
        </authorList>
    </citation>
    <scope>NUCLEOTIDE SEQUENCE [LARGE SCALE GENOMIC DNA]</scope>
    <source>
        <strain evidence="1 2">SAb67</strain>
    </source>
</reference>
<protein>
    <submittedName>
        <fullName evidence="1">Putative phage protein (Predicted DNA packaging)</fullName>
    </submittedName>
</protein>
<name>A0A315Y143_RUMFL</name>
<evidence type="ECO:0000313" key="1">
    <source>
        <dbReference type="EMBL" id="PWJ14006.1"/>
    </source>
</evidence>
<sequence length="94" mass="10653">MELSLIKQFLKVDFDDDDNIIELMADVATDYINAAVGSCNYEDARVRLLALVIITELYEKRSYSVEKAGVKAQYTIRSIIAQLQAEQEMTDDEA</sequence>
<dbReference type="RefSeq" id="WP_109725793.1">
    <property type="nucleotide sequence ID" value="NZ_QGDI01000003.1"/>
</dbReference>
<dbReference type="InterPro" id="IPR021146">
    <property type="entry name" value="Phage_gp6-like_head-tail"/>
</dbReference>
<accession>A0A315Y143</accession>
<dbReference type="Pfam" id="PF05135">
    <property type="entry name" value="Phage_connect_1"/>
    <property type="match status" value="1"/>
</dbReference>
<gene>
    <name evidence="1" type="ORF">IE37_00938</name>
</gene>
<organism evidence="1 2">
    <name type="scientific">Ruminococcus flavefaciens</name>
    <dbReference type="NCBI Taxonomy" id="1265"/>
    <lineage>
        <taxon>Bacteria</taxon>
        <taxon>Bacillati</taxon>
        <taxon>Bacillota</taxon>
        <taxon>Clostridia</taxon>
        <taxon>Eubacteriales</taxon>
        <taxon>Oscillospiraceae</taxon>
        <taxon>Ruminococcus</taxon>
    </lineage>
</organism>
<dbReference type="NCBIfam" id="TIGR01560">
    <property type="entry name" value="put_DNA_pack"/>
    <property type="match status" value="1"/>
</dbReference>
<comment type="caution">
    <text evidence="1">The sequence shown here is derived from an EMBL/GenBank/DDBJ whole genome shotgun (WGS) entry which is preliminary data.</text>
</comment>
<evidence type="ECO:0000313" key="2">
    <source>
        <dbReference type="Proteomes" id="UP000245720"/>
    </source>
</evidence>
<dbReference type="Gene3D" id="1.10.3230.30">
    <property type="entry name" value="Phage gp6-like head-tail connector protein"/>
    <property type="match status" value="1"/>
</dbReference>
<proteinExistence type="predicted"/>
<dbReference type="CDD" id="cd08054">
    <property type="entry name" value="gp6"/>
    <property type="match status" value="1"/>
</dbReference>
<dbReference type="EMBL" id="QGDI01000003">
    <property type="protein sequence ID" value="PWJ14006.1"/>
    <property type="molecule type" value="Genomic_DNA"/>
</dbReference>
<dbReference type="AlphaFoldDB" id="A0A315Y143"/>